<dbReference type="PANTHER" id="PTHR42794">
    <property type="entry name" value="HEMIN IMPORT ATP-BINDING PROTEIN HMUV"/>
    <property type="match status" value="1"/>
</dbReference>
<keyword evidence="4" id="KW-1278">Translocase</keyword>
<dbReference type="GO" id="GO:0016887">
    <property type="term" value="F:ATP hydrolysis activity"/>
    <property type="evidence" value="ECO:0007669"/>
    <property type="project" value="InterPro"/>
</dbReference>
<evidence type="ECO:0000256" key="2">
    <source>
        <dbReference type="ARBA" id="ARBA00022741"/>
    </source>
</evidence>
<keyword evidence="1" id="KW-0813">Transport</keyword>
<name>A0A7W9AQP9_9SPHN</name>
<dbReference type="Pfam" id="PF00005">
    <property type="entry name" value="ABC_tran"/>
    <property type="match status" value="1"/>
</dbReference>
<comment type="caution">
    <text evidence="7">The sequence shown here is derived from an EMBL/GenBank/DDBJ whole genome shotgun (WGS) entry which is preliminary data.</text>
</comment>
<protein>
    <submittedName>
        <fullName evidence="7">Iron complex transport system ATP-binding protein</fullName>
    </submittedName>
</protein>
<organism evidence="7 8">
    <name type="scientific">Sphingomonas yantingensis</name>
    <dbReference type="NCBI Taxonomy" id="1241761"/>
    <lineage>
        <taxon>Bacteria</taxon>
        <taxon>Pseudomonadati</taxon>
        <taxon>Pseudomonadota</taxon>
        <taxon>Alphaproteobacteria</taxon>
        <taxon>Sphingomonadales</taxon>
        <taxon>Sphingomonadaceae</taxon>
        <taxon>Sphingomonas</taxon>
    </lineage>
</organism>
<dbReference type="InterPro" id="IPR003439">
    <property type="entry name" value="ABC_transporter-like_ATP-bd"/>
</dbReference>
<evidence type="ECO:0000256" key="1">
    <source>
        <dbReference type="ARBA" id="ARBA00022448"/>
    </source>
</evidence>
<dbReference type="PROSITE" id="PS50893">
    <property type="entry name" value="ABC_TRANSPORTER_2"/>
    <property type="match status" value="1"/>
</dbReference>
<evidence type="ECO:0000256" key="4">
    <source>
        <dbReference type="ARBA" id="ARBA00022967"/>
    </source>
</evidence>
<evidence type="ECO:0000313" key="8">
    <source>
        <dbReference type="Proteomes" id="UP000557739"/>
    </source>
</evidence>
<dbReference type="AlphaFoldDB" id="A0A7W9AQP9"/>
<dbReference type="SUPFAM" id="SSF52540">
    <property type="entry name" value="P-loop containing nucleoside triphosphate hydrolases"/>
    <property type="match status" value="1"/>
</dbReference>
<evidence type="ECO:0000313" key="7">
    <source>
        <dbReference type="EMBL" id="MBB5698677.1"/>
    </source>
</evidence>
<dbReference type="PANTHER" id="PTHR42794:SF1">
    <property type="entry name" value="HEMIN IMPORT ATP-BINDING PROTEIN HMUV"/>
    <property type="match status" value="1"/>
</dbReference>
<dbReference type="CDD" id="cd03214">
    <property type="entry name" value="ABC_Iron-Siderophores_B12_Hemin"/>
    <property type="match status" value="1"/>
</dbReference>
<comment type="function">
    <text evidence="5">Part of the ABC transporter complex HmuTUV involved in hemin import. Responsible for energy coupling to the transport system.</text>
</comment>
<evidence type="ECO:0000259" key="6">
    <source>
        <dbReference type="PROSITE" id="PS50893"/>
    </source>
</evidence>
<dbReference type="EMBL" id="JACIJJ010000003">
    <property type="protein sequence ID" value="MBB5698677.1"/>
    <property type="molecule type" value="Genomic_DNA"/>
</dbReference>
<dbReference type="PROSITE" id="PS00211">
    <property type="entry name" value="ABC_TRANSPORTER_1"/>
    <property type="match status" value="1"/>
</dbReference>
<keyword evidence="3 7" id="KW-0067">ATP-binding</keyword>
<dbReference type="RefSeq" id="WP_184027778.1">
    <property type="nucleotide sequence ID" value="NZ_JACIJJ010000003.1"/>
</dbReference>
<dbReference type="Proteomes" id="UP000557739">
    <property type="component" value="Unassembled WGS sequence"/>
</dbReference>
<dbReference type="InterPro" id="IPR003593">
    <property type="entry name" value="AAA+_ATPase"/>
</dbReference>
<dbReference type="Gene3D" id="3.40.50.300">
    <property type="entry name" value="P-loop containing nucleotide triphosphate hydrolases"/>
    <property type="match status" value="1"/>
</dbReference>
<reference evidence="7 8" key="1">
    <citation type="submission" date="2020-08" db="EMBL/GenBank/DDBJ databases">
        <title>Genomic Encyclopedia of Type Strains, Phase IV (KMG-IV): sequencing the most valuable type-strain genomes for metagenomic binning, comparative biology and taxonomic classification.</title>
        <authorList>
            <person name="Goeker M."/>
        </authorList>
    </citation>
    <scope>NUCLEOTIDE SEQUENCE [LARGE SCALE GENOMIC DNA]</scope>
    <source>
        <strain evidence="7 8">DSM 27244</strain>
    </source>
</reference>
<accession>A0A7W9AQP9</accession>
<dbReference type="GO" id="GO:0005524">
    <property type="term" value="F:ATP binding"/>
    <property type="evidence" value="ECO:0007669"/>
    <property type="project" value="UniProtKB-KW"/>
</dbReference>
<dbReference type="InterPro" id="IPR027417">
    <property type="entry name" value="P-loop_NTPase"/>
</dbReference>
<dbReference type="InterPro" id="IPR017871">
    <property type="entry name" value="ABC_transporter-like_CS"/>
</dbReference>
<gene>
    <name evidence="7" type="ORF">FHR19_002032</name>
</gene>
<keyword evidence="2" id="KW-0547">Nucleotide-binding</keyword>
<evidence type="ECO:0000256" key="3">
    <source>
        <dbReference type="ARBA" id="ARBA00022840"/>
    </source>
</evidence>
<proteinExistence type="predicted"/>
<evidence type="ECO:0000256" key="5">
    <source>
        <dbReference type="ARBA" id="ARBA00037066"/>
    </source>
</evidence>
<feature type="domain" description="ABC transporter" evidence="6">
    <location>
        <begin position="4"/>
        <end position="239"/>
    </location>
</feature>
<keyword evidence="8" id="KW-1185">Reference proteome</keyword>
<dbReference type="SMART" id="SM00382">
    <property type="entry name" value="AAA"/>
    <property type="match status" value="1"/>
</dbReference>
<sequence>MTRLALGGITHRRGARTVLAGVDAAFESGRLTAVIGPNGAGKSTLLAIAAGLLRPDAGTITLDERAIRAIPPRELAAVRAYLPQSPRAEWPVRVERLVALGLSQHLPVFGPLPGRWRLAVSGALARFDLIALRDRPATRLSGGELARAMLARAVVGEPRVLIVDEPSAGLDPRHAHEAARQLRALADDGCAVVVALHDLDLVSRIADDVVALKDGRLHASGPAEAVLTEPTLGALYDMPVRVDRAGGRASVRFGD</sequence>